<gene>
    <name evidence="10" type="ORF">A2876_00100</name>
</gene>
<reference evidence="10 11" key="1">
    <citation type="journal article" date="2016" name="Nat. Commun.">
        <title>Thousands of microbial genomes shed light on interconnected biogeochemical processes in an aquifer system.</title>
        <authorList>
            <person name="Anantharaman K."/>
            <person name="Brown C.T."/>
            <person name="Hug L.A."/>
            <person name="Sharon I."/>
            <person name="Castelle C.J."/>
            <person name="Probst A.J."/>
            <person name="Thomas B.C."/>
            <person name="Singh A."/>
            <person name="Wilkins M.J."/>
            <person name="Karaoz U."/>
            <person name="Brodie E.L."/>
            <person name="Williams K.H."/>
            <person name="Hubbard S.S."/>
            <person name="Banfield J.F."/>
        </authorList>
    </citation>
    <scope>NUCLEOTIDE SEQUENCE [LARGE SCALE GENOMIC DNA]</scope>
</reference>
<dbReference type="InterPro" id="IPR004692">
    <property type="entry name" value="SecG"/>
</dbReference>
<evidence type="ECO:0000256" key="9">
    <source>
        <dbReference type="RuleBase" id="RU365087"/>
    </source>
</evidence>
<keyword evidence="4 9" id="KW-0812">Transmembrane</keyword>
<comment type="caution">
    <text evidence="10">The sequence shown here is derived from an EMBL/GenBank/DDBJ whole genome shotgun (WGS) entry which is preliminary data.</text>
</comment>
<keyword evidence="8 9" id="KW-0472">Membrane</keyword>
<comment type="function">
    <text evidence="9">Involved in protein export. Participates in an early event of protein translocation.</text>
</comment>
<accession>A0A1F4YFJ3</accession>
<protein>
    <recommendedName>
        <fullName evidence="9">Protein-export membrane protein SecG</fullName>
    </recommendedName>
</protein>
<evidence type="ECO:0000256" key="1">
    <source>
        <dbReference type="ARBA" id="ARBA00004141"/>
    </source>
</evidence>
<comment type="subcellular location">
    <subcellularLocation>
        <location evidence="9">Cell membrane</location>
        <topology evidence="9">Multi-pass membrane protein</topology>
    </subcellularLocation>
    <subcellularLocation>
        <location evidence="1">Membrane</location>
        <topology evidence="1">Multi-pass membrane protein</topology>
    </subcellularLocation>
</comment>
<comment type="similarity">
    <text evidence="2 9">Belongs to the SecG family.</text>
</comment>
<evidence type="ECO:0000313" key="11">
    <source>
        <dbReference type="Proteomes" id="UP000178176"/>
    </source>
</evidence>
<dbReference type="Proteomes" id="UP000178176">
    <property type="component" value="Unassembled WGS sequence"/>
</dbReference>
<keyword evidence="6 9" id="KW-1133">Transmembrane helix</keyword>
<evidence type="ECO:0000313" key="10">
    <source>
        <dbReference type="EMBL" id="OGC92749.1"/>
    </source>
</evidence>
<dbReference type="AlphaFoldDB" id="A0A1F4YFJ3"/>
<feature type="transmembrane region" description="Helical" evidence="9">
    <location>
        <begin position="47"/>
        <end position="69"/>
    </location>
</feature>
<sequence>MKEVLIIVQIILSVILTSLILLQAKGTGLGRTFGTMAYHSKRGVENLIFRLTIVLSVTFVALSVVSQLVL</sequence>
<dbReference type="GO" id="GO:0015450">
    <property type="term" value="F:protein-transporting ATPase activity"/>
    <property type="evidence" value="ECO:0007669"/>
    <property type="project" value="UniProtKB-UniRule"/>
</dbReference>
<evidence type="ECO:0000256" key="4">
    <source>
        <dbReference type="ARBA" id="ARBA00022692"/>
    </source>
</evidence>
<evidence type="ECO:0000256" key="3">
    <source>
        <dbReference type="ARBA" id="ARBA00022448"/>
    </source>
</evidence>
<keyword evidence="7 9" id="KW-0811">Translocation</keyword>
<keyword evidence="3 9" id="KW-0813">Transport</keyword>
<evidence type="ECO:0000256" key="5">
    <source>
        <dbReference type="ARBA" id="ARBA00022927"/>
    </source>
</evidence>
<evidence type="ECO:0000256" key="7">
    <source>
        <dbReference type="ARBA" id="ARBA00023010"/>
    </source>
</evidence>
<dbReference type="EMBL" id="MEXH01000008">
    <property type="protein sequence ID" value="OGC92749.1"/>
    <property type="molecule type" value="Genomic_DNA"/>
</dbReference>
<dbReference type="NCBIfam" id="TIGR00810">
    <property type="entry name" value="secG"/>
    <property type="match status" value="1"/>
</dbReference>
<organism evidence="10 11">
    <name type="scientific">Candidatus Amesbacteria bacterium RIFCSPHIGHO2_01_FULL_48_32b</name>
    <dbReference type="NCBI Taxonomy" id="1797253"/>
    <lineage>
        <taxon>Bacteria</taxon>
        <taxon>Candidatus Amesiibacteriota</taxon>
    </lineage>
</organism>
<dbReference type="GO" id="GO:0005886">
    <property type="term" value="C:plasma membrane"/>
    <property type="evidence" value="ECO:0007669"/>
    <property type="project" value="UniProtKB-SubCell"/>
</dbReference>
<dbReference type="Pfam" id="PF03840">
    <property type="entry name" value="SecG"/>
    <property type="match status" value="1"/>
</dbReference>
<feature type="transmembrane region" description="Helical" evidence="9">
    <location>
        <begin position="6"/>
        <end position="26"/>
    </location>
</feature>
<dbReference type="GO" id="GO:0009306">
    <property type="term" value="P:protein secretion"/>
    <property type="evidence" value="ECO:0007669"/>
    <property type="project" value="UniProtKB-UniRule"/>
</dbReference>
<name>A0A1F4YFJ3_9BACT</name>
<evidence type="ECO:0000256" key="2">
    <source>
        <dbReference type="ARBA" id="ARBA00008445"/>
    </source>
</evidence>
<keyword evidence="9" id="KW-1003">Cell membrane</keyword>
<evidence type="ECO:0000256" key="8">
    <source>
        <dbReference type="ARBA" id="ARBA00023136"/>
    </source>
</evidence>
<keyword evidence="5 9" id="KW-0653">Protein transport</keyword>
<proteinExistence type="inferred from homology"/>
<evidence type="ECO:0000256" key="6">
    <source>
        <dbReference type="ARBA" id="ARBA00022989"/>
    </source>
</evidence>